<evidence type="ECO:0000256" key="1">
    <source>
        <dbReference type="ARBA" id="ARBA00023015"/>
    </source>
</evidence>
<dbReference type="FunFam" id="1.10.10.10:FF:000079">
    <property type="entry name" value="GntR family transcriptional regulator"/>
    <property type="match status" value="1"/>
</dbReference>
<dbReference type="InterPro" id="IPR028978">
    <property type="entry name" value="Chorismate_lyase_/UTRA_dom_sf"/>
</dbReference>
<dbReference type="Pfam" id="PF07702">
    <property type="entry name" value="UTRA"/>
    <property type="match status" value="1"/>
</dbReference>
<protein>
    <submittedName>
        <fullName evidence="5">GntR family transcriptional regulator</fullName>
    </submittedName>
</protein>
<dbReference type="AlphaFoldDB" id="A0A9X1ZYS3"/>
<dbReference type="Proteomes" id="UP001139150">
    <property type="component" value="Unassembled WGS sequence"/>
</dbReference>
<evidence type="ECO:0000313" key="5">
    <source>
        <dbReference type="EMBL" id="MCL7746856.1"/>
    </source>
</evidence>
<dbReference type="SUPFAM" id="SSF64288">
    <property type="entry name" value="Chorismate lyase-like"/>
    <property type="match status" value="1"/>
</dbReference>
<dbReference type="RefSeq" id="WP_250095764.1">
    <property type="nucleotide sequence ID" value="NZ_JAKRYL010000005.1"/>
</dbReference>
<accession>A0A9X1ZYS3</accession>
<comment type="caution">
    <text evidence="5">The sequence shown here is derived from an EMBL/GenBank/DDBJ whole genome shotgun (WGS) entry which is preliminary data.</text>
</comment>
<dbReference type="GO" id="GO:0003700">
    <property type="term" value="F:DNA-binding transcription factor activity"/>
    <property type="evidence" value="ECO:0007669"/>
    <property type="project" value="InterPro"/>
</dbReference>
<dbReference type="Gene3D" id="3.40.1410.10">
    <property type="entry name" value="Chorismate lyase-like"/>
    <property type="match status" value="1"/>
</dbReference>
<dbReference type="Pfam" id="PF00392">
    <property type="entry name" value="GntR"/>
    <property type="match status" value="1"/>
</dbReference>
<evidence type="ECO:0000256" key="2">
    <source>
        <dbReference type="ARBA" id="ARBA00023125"/>
    </source>
</evidence>
<keyword evidence="1" id="KW-0805">Transcription regulation</keyword>
<dbReference type="SUPFAM" id="SSF46785">
    <property type="entry name" value="Winged helix' DNA-binding domain"/>
    <property type="match status" value="1"/>
</dbReference>
<dbReference type="PROSITE" id="PS50949">
    <property type="entry name" value="HTH_GNTR"/>
    <property type="match status" value="1"/>
</dbReference>
<dbReference type="GO" id="GO:0003677">
    <property type="term" value="F:DNA binding"/>
    <property type="evidence" value="ECO:0007669"/>
    <property type="project" value="UniProtKB-KW"/>
</dbReference>
<dbReference type="PANTHER" id="PTHR44846">
    <property type="entry name" value="MANNOSYL-D-GLYCERATE TRANSPORT/METABOLISM SYSTEM REPRESSOR MNGR-RELATED"/>
    <property type="match status" value="1"/>
</dbReference>
<dbReference type="PANTHER" id="PTHR44846:SF1">
    <property type="entry name" value="MANNOSYL-D-GLYCERATE TRANSPORT_METABOLISM SYSTEM REPRESSOR MNGR-RELATED"/>
    <property type="match status" value="1"/>
</dbReference>
<evidence type="ECO:0000256" key="3">
    <source>
        <dbReference type="ARBA" id="ARBA00023163"/>
    </source>
</evidence>
<keyword evidence="6" id="KW-1185">Reference proteome</keyword>
<keyword evidence="3" id="KW-0804">Transcription</keyword>
<dbReference type="GO" id="GO:0045892">
    <property type="term" value="P:negative regulation of DNA-templated transcription"/>
    <property type="evidence" value="ECO:0007669"/>
    <property type="project" value="TreeGrafter"/>
</dbReference>
<feature type="domain" description="HTH gntR-type" evidence="4">
    <location>
        <begin position="8"/>
        <end position="76"/>
    </location>
</feature>
<dbReference type="CDD" id="cd07377">
    <property type="entry name" value="WHTH_GntR"/>
    <property type="match status" value="1"/>
</dbReference>
<sequence>MLNKSSVIPLYVQIKEILEKEIVEGILKPGDALPTEKELTVRFSVSRMTLRQALNALIEDGYLVRLKGIGTIVQERKLNQTLTTLRSFTEDIKSRGMTPSTKILSFKKQKGTKDAVEKLGIKLKDDVLVTKRIRFADKHPISLETNYVPQTLLPTLTETVMESSLHQFIKESGLRLVKAKTKIEAAMPSIEEQQHLNITDKDPVLVVERITFLDDGTPIEWSVSVNRADRYTFTAELYDPSV</sequence>
<dbReference type="SMART" id="SM00345">
    <property type="entry name" value="HTH_GNTR"/>
    <property type="match status" value="1"/>
</dbReference>
<dbReference type="InterPro" id="IPR036388">
    <property type="entry name" value="WH-like_DNA-bd_sf"/>
</dbReference>
<gene>
    <name evidence="5" type="ORF">MF646_06940</name>
</gene>
<dbReference type="InterPro" id="IPR050679">
    <property type="entry name" value="Bact_HTH_transcr_reg"/>
</dbReference>
<dbReference type="InterPro" id="IPR036390">
    <property type="entry name" value="WH_DNA-bd_sf"/>
</dbReference>
<dbReference type="SMART" id="SM00866">
    <property type="entry name" value="UTRA"/>
    <property type="match status" value="1"/>
</dbReference>
<dbReference type="Gene3D" id="1.10.10.10">
    <property type="entry name" value="Winged helix-like DNA-binding domain superfamily/Winged helix DNA-binding domain"/>
    <property type="match status" value="1"/>
</dbReference>
<reference evidence="5" key="1">
    <citation type="submission" date="2022-02" db="EMBL/GenBank/DDBJ databases">
        <title>Halalkalibacter sp. nov. isolated from Lonar Lake, India.</title>
        <authorList>
            <person name="Joshi A."/>
            <person name="Thite S."/>
            <person name="Lodha T."/>
        </authorList>
    </citation>
    <scope>NUCLEOTIDE SEQUENCE</scope>
    <source>
        <strain evidence="5">MEB205</strain>
    </source>
</reference>
<evidence type="ECO:0000313" key="6">
    <source>
        <dbReference type="Proteomes" id="UP001139150"/>
    </source>
</evidence>
<keyword evidence="2" id="KW-0238">DNA-binding</keyword>
<dbReference type="PRINTS" id="PR00035">
    <property type="entry name" value="HTHGNTR"/>
</dbReference>
<dbReference type="EMBL" id="JAKRYL010000005">
    <property type="protein sequence ID" value="MCL7746856.1"/>
    <property type="molecule type" value="Genomic_DNA"/>
</dbReference>
<dbReference type="InterPro" id="IPR000524">
    <property type="entry name" value="Tscrpt_reg_HTH_GntR"/>
</dbReference>
<evidence type="ECO:0000259" key="4">
    <source>
        <dbReference type="PROSITE" id="PS50949"/>
    </source>
</evidence>
<name>A0A9X1ZYS3_9BACI</name>
<proteinExistence type="predicted"/>
<dbReference type="InterPro" id="IPR011663">
    <property type="entry name" value="UTRA"/>
</dbReference>
<organism evidence="5 6">
    <name type="scientific">Halalkalibacter alkaliphilus</name>
    <dbReference type="NCBI Taxonomy" id="2917993"/>
    <lineage>
        <taxon>Bacteria</taxon>
        <taxon>Bacillati</taxon>
        <taxon>Bacillota</taxon>
        <taxon>Bacilli</taxon>
        <taxon>Bacillales</taxon>
        <taxon>Bacillaceae</taxon>
        <taxon>Halalkalibacter</taxon>
    </lineage>
</organism>